<keyword evidence="2" id="KW-0479">Metal-binding</keyword>
<dbReference type="GO" id="GO:0046872">
    <property type="term" value="F:metal ion binding"/>
    <property type="evidence" value="ECO:0007669"/>
    <property type="project" value="UniProtKB-KW"/>
</dbReference>
<dbReference type="Proteomes" id="UP000807342">
    <property type="component" value="Unassembled WGS sequence"/>
</dbReference>
<keyword evidence="3" id="KW-0378">Hydrolase</keyword>
<feature type="domain" description="Survival protein SurE-like phosphatase/nucleotidase" evidence="5">
    <location>
        <begin position="20"/>
        <end position="226"/>
    </location>
</feature>
<sequence>MKFSVGILALASLVSAAQKILLTNDDGWAVAQIRDEYNQLKAAGYEVILSAPAVNKSGTGSSTATPTTLTTACEFNTCAAGSAATGTDASDSNIHYVNAFPVDATRFGIQNFSQALWGSAPDFTVAGTNVGNNLGSVVKISGTVGAACESAKEGVPSFAFSGSSGSQVSYTTLSDTSASSTITAHVHTSLILQFLTTYLAASGDSTEPLVPSGYSVNINFSSTSTCSNKAANYAWVATRVLTSTAGVDTPLCGSSNLPDETTVNGAGCFATVSVIDANTKDDAPAAAQKAVFDRLASILTCTN</sequence>
<keyword evidence="7" id="KW-1185">Reference proteome</keyword>
<dbReference type="GO" id="GO:0008252">
    <property type="term" value="F:nucleotidase activity"/>
    <property type="evidence" value="ECO:0007669"/>
    <property type="project" value="InterPro"/>
</dbReference>
<feature type="signal peptide" evidence="4">
    <location>
        <begin position="1"/>
        <end position="16"/>
    </location>
</feature>
<dbReference type="PANTHER" id="PTHR30457">
    <property type="entry name" value="5'-NUCLEOTIDASE SURE"/>
    <property type="match status" value="1"/>
</dbReference>
<evidence type="ECO:0000256" key="4">
    <source>
        <dbReference type="SAM" id="SignalP"/>
    </source>
</evidence>
<evidence type="ECO:0000256" key="1">
    <source>
        <dbReference type="ARBA" id="ARBA00011062"/>
    </source>
</evidence>
<dbReference type="SUPFAM" id="SSF64167">
    <property type="entry name" value="SurE-like"/>
    <property type="match status" value="1"/>
</dbReference>
<name>A0A9P5XCT5_9AGAR</name>
<dbReference type="InterPro" id="IPR030048">
    <property type="entry name" value="SurE"/>
</dbReference>
<dbReference type="AlphaFoldDB" id="A0A9P5XCT5"/>
<feature type="chain" id="PRO_5040467156" evidence="4">
    <location>
        <begin position="17"/>
        <end position="303"/>
    </location>
</feature>
<evidence type="ECO:0000256" key="2">
    <source>
        <dbReference type="ARBA" id="ARBA00022723"/>
    </source>
</evidence>
<keyword evidence="4" id="KW-0732">Signal</keyword>
<comment type="caution">
    <text evidence="6">The sequence shown here is derived from an EMBL/GenBank/DDBJ whole genome shotgun (WGS) entry which is preliminary data.</text>
</comment>
<gene>
    <name evidence="6" type="ORF">P691DRAFT_728671</name>
</gene>
<comment type="similarity">
    <text evidence="1">Belongs to the SurE nucleotidase family.</text>
</comment>
<organism evidence="6 7">
    <name type="scientific">Macrolepiota fuliginosa MF-IS2</name>
    <dbReference type="NCBI Taxonomy" id="1400762"/>
    <lineage>
        <taxon>Eukaryota</taxon>
        <taxon>Fungi</taxon>
        <taxon>Dikarya</taxon>
        <taxon>Basidiomycota</taxon>
        <taxon>Agaricomycotina</taxon>
        <taxon>Agaricomycetes</taxon>
        <taxon>Agaricomycetidae</taxon>
        <taxon>Agaricales</taxon>
        <taxon>Agaricineae</taxon>
        <taxon>Agaricaceae</taxon>
        <taxon>Macrolepiota</taxon>
    </lineage>
</organism>
<protein>
    <submittedName>
        <fullName evidence="6">Survival protein sure-like phosphatase/nucleotidase</fullName>
    </submittedName>
</protein>
<dbReference type="PANTHER" id="PTHR30457:SF0">
    <property type="entry name" value="PHOSPHATASE, PUTATIVE (AFU_ORTHOLOGUE AFUA_4G01070)-RELATED"/>
    <property type="match status" value="1"/>
</dbReference>
<dbReference type="EMBL" id="MU151143">
    <property type="protein sequence ID" value="KAF9449013.1"/>
    <property type="molecule type" value="Genomic_DNA"/>
</dbReference>
<evidence type="ECO:0000256" key="3">
    <source>
        <dbReference type="ARBA" id="ARBA00022801"/>
    </source>
</evidence>
<evidence type="ECO:0000313" key="6">
    <source>
        <dbReference type="EMBL" id="KAF9449013.1"/>
    </source>
</evidence>
<reference evidence="6" key="1">
    <citation type="submission" date="2020-11" db="EMBL/GenBank/DDBJ databases">
        <authorList>
            <consortium name="DOE Joint Genome Institute"/>
            <person name="Ahrendt S."/>
            <person name="Riley R."/>
            <person name="Andreopoulos W."/>
            <person name="Labutti K."/>
            <person name="Pangilinan J."/>
            <person name="Ruiz-Duenas F.J."/>
            <person name="Barrasa J.M."/>
            <person name="Sanchez-Garcia M."/>
            <person name="Camarero S."/>
            <person name="Miyauchi S."/>
            <person name="Serrano A."/>
            <person name="Linde D."/>
            <person name="Babiker R."/>
            <person name="Drula E."/>
            <person name="Ayuso-Fernandez I."/>
            <person name="Pacheco R."/>
            <person name="Padilla G."/>
            <person name="Ferreira P."/>
            <person name="Barriuso J."/>
            <person name="Kellner H."/>
            <person name="Castanera R."/>
            <person name="Alfaro M."/>
            <person name="Ramirez L."/>
            <person name="Pisabarro A.G."/>
            <person name="Kuo A."/>
            <person name="Tritt A."/>
            <person name="Lipzen A."/>
            <person name="He G."/>
            <person name="Yan M."/>
            <person name="Ng V."/>
            <person name="Cullen D."/>
            <person name="Martin F."/>
            <person name="Rosso M.-N."/>
            <person name="Henrissat B."/>
            <person name="Hibbett D."/>
            <person name="Martinez A.T."/>
            <person name="Grigoriev I.V."/>
        </authorList>
    </citation>
    <scope>NUCLEOTIDE SEQUENCE</scope>
    <source>
        <strain evidence="6">MF-IS2</strain>
    </source>
</reference>
<accession>A0A9P5XCT5</accession>
<dbReference type="Gene3D" id="3.40.1210.10">
    <property type="entry name" value="Survival protein SurE-like phosphatase/nucleotidase"/>
    <property type="match status" value="1"/>
</dbReference>
<evidence type="ECO:0000259" key="5">
    <source>
        <dbReference type="Pfam" id="PF01975"/>
    </source>
</evidence>
<dbReference type="InterPro" id="IPR002828">
    <property type="entry name" value="SurE-like_Pase/nucleotidase"/>
</dbReference>
<dbReference type="Pfam" id="PF01975">
    <property type="entry name" value="SurE"/>
    <property type="match status" value="1"/>
</dbReference>
<evidence type="ECO:0000313" key="7">
    <source>
        <dbReference type="Proteomes" id="UP000807342"/>
    </source>
</evidence>
<proteinExistence type="inferred from homology"/>
<dbReference type="OrthoDB" id="4018688at2759"/>
<dbReference type="InterPro" id="IPR036523">
    <property type="entry name" value="SurE-like_sf"/>
</dbReference>